<reference evidence="2" key="1">
    <citation type="submission" date="2021-01" db="UniProtKB">
        <authorList>
            <consortium name="EnsemblMetazoa"/>
        </authorList>
    </citation>
    <scope>IDENTIFICATION</scope>
</reference>
<dbReference type="OrthoDB" id="10253254at2759"/>
<dbReference type="SUPFAM" id="SSF52047">
    <property type="entry name" value="RNI-like"/>
    <property type="match status" value="1"/>
</dbReference>
<organism evidence="2 3">
    <name type="scientific">Clytia hemisphaerica</name>
    <dbReference type="NCBI Taxonomy" id="252671"/>
    <lineage>
        <taxon>Eukaryota</taxon>
        <taxon>Metazoa</taxon>
        <taxon>Cnidaria</taxon>
        <taxon>Hydrozoa</taxon>
        <taxon>Hydroidolina</taxon>
        <taxon>Leptothecata</taxon>
        <taxon>Obeliida</taxon>
        <taxon>Clytiidae</taxon>
        <taxon>Clytia</taxon>
    </lineage>
</organism>
<evidence type="ECO:0000313" key="2">
    <source>
        <dbReference type="EnsemblMetazoa" id="CLYHEMP024805.1"/>
    </source>
</evidence>
<accession>A0A7M5XMQ7</accession>
<dbReference type="Proteomes" id="UP000594262">
    <property type="component" value="Unplaced"/>
</dbReference>
<proteinExistence type="predicted"/>
<keyword evidence="3" id="KW-1185">Reference proteome</keyword>
<dbReference type="PROSITE" id="PS50181">
    <property type="entry name" value="FBOX"/>
    <property type="match status" value="1"/>
</dbReference>
<name>A0A7M5XMQ7_9CNID</name>
<dbReference type="Pfam" id="PF00646">
    <property type="entry name" value="F-box"/>
    <property type="match status" value="1"/>
</dbReference>
<feature type="domain" description="F-box" evidence="1">
    <location>
        <begin position="3"/>
        <end position="49"/>
    </location>
</feature>
<dbReference type="InterPro" id="IPR032675">
    <property type="entry name" value="LRR_dom_sf"/>
</dbReference>
<dbReference type="EnsemblMetazoa" id="CLYHEMT024805.1">
    <property type="protein sequence ID" value="CLYHEMP024805.1"/>
    <property type="gene ID" value="CLYHEMG024805"/>
</dbReference>
<dbReference type="Gene3D" id="1.20.1280.50">
    <property type="match status" value="1"/>
</dbReference>
<dbReference type="AlphaFoldDB" id="A0A7M5XMQ7"/>
<sequence length="417" mass="48782">MDKIKLQKLPIPILCMIASLLPTSDVLNFRLVCKIFYEVTLCREVLKQIKVKARNRSYKPFKKFLTESLSGGRFIHLDLFLATGATIANILNLTPNVNNLIINIKDIKCFKSQKLDYLHALVLVDKDLMYFDKIPESKYSKYFQPLSELSSVKDLSLKCQGQSYKSNLIQIIIKSLKNVRKIHLESLIVNNSAHFDEFKDFLSSCRTITSWSFFDVRLVKKGVRLPETVTNYECTKCIFSLIDKQHCSLQRLKLASLVPYVDKIWKENSFRDLRYLELQNCFFYFNPLESCKKLHTLKLLRCHLPFYYLMKLSTNVKDNLKELTIQSHKDFKDEMLLEVLNSFKSLTRLTLINMNLLTPSFLTKIKLSKLKFIFIKDSLNFNTREFRDHIETMKNELSFTVVLVNDSKNVKSSILKL</sequence>
<evidence type="ECO:0000313" key="3">
    <source>
        <dbReference type="Proteomes" id="UP000594262"/>
    </source>
</evidence>
<dbReference type="SUPFAM" id="SSF81383">
    <property type="entry name" value="F-box domain"/>
    <property type="match status" value="1"/>
</dbReference>
<dbReference type="InterPro" id="IPR036047">
    <property type="entry name" value="F-box-like_dom_sf"/>
</dbReference>
<dbReference type="Gene3D" id="3.80.10.10">
    <property type="entry name" value="Ribonuclease Inhibitor"/>
    <property type="match status" value="1"/>
</dbReference>
<protein>
    <recommendedName>
        <fullName evidence="1">F-box domain-containing protein</fullName>
    </recommendedName>
</protein>
<dbReference type="InterPro" id="IPR001810">
    <property type="entry name" value="F-box_dom"/>
</dbReference>
<evidence type="ECO:0000259" key="1">
    <source>
        <dbReference type="PROSITE" id="PS50181"/>
    </source>
</evidence>